<reference evidence="3" key="1">
    <citation type="submission" date="2018-02" db="EMBL/GenBank/DDBJ databases">
        <title>Firefly genomes illuminate parallel origins of bioluminescence in beetles.</title>
        <authorList>
            <person name="Fallon T.R."/>
            <person name="Lower S.E.S."/>
            <person name="Behringer M."/>
            <person name="Weng J.-K."/>
        </authorList>
    </citation>
    <scope>NUCLEOTIDE SEQUENCE [LARGE SCALE GENOMIC DNA]</scope>
</reference>
<evidence type="ECO:0000313" key="2">
    <source>
        <dbReference type="EMBL" id="AVP49314.1"/>
    </source>
</evidence>
<dbReference type="NCBIfam" id="TIGR02167">
    <property type="entry name" value="Liste_lipo_26"/>
    <property type="match status" value="3"/>
</dbReference>
<feature type="signal peptide" evidence="1">
    <location>
        <begin position="1"/>
        <end position="23"/>
    </location>
</feature>
<accession>A0A2S0NJX0</accession>
<dbReference type="PROSITE" id="PS51257">
    <property type="entry name" value="PROKAR_LIPOPROTEIN"/>
    <property type="match status" value="1"/>
</dbReference>
<dbReference type="Proteomes" id="UP000239250">
    <property type="component" value="Chromosome"/>
</dbReference>
<dbReference type="Pfam" id="PF03382">
    <property type="entry name" value="DUF285"/>
    <property type="match status" value="1"/>
</dbReference>
<evidence type="ECO:0008006" key="4">
    <source>
        <dbReference type="Google" id="ProtNLM"/>
    </source>
</evidence>
<dbReference type="RefSeq" id="WP_303662643.1">
    <property type="nucleotide sequence ID" value="NZ_CP027019.1"/>
</dbReference>
<dbReference type="EMBL" id="CP027019">
    <property type="protein sequence ID" value="AVP49314.1"/>
    <property type="molecule type" value="Genomic_DNA"/>
</dbReference>
<sequence>MKKILSILGSAIMLMSVTTTVVACGHRIDVKKSIASIEQELQSVLSEKKSEAWELKDLQTQIDKKYGAKEILVEIVSSSGRAFHQQLHENRYKFIGNATIDNLYKYQGDIVLTHQWNKAIGYTKDISEIKTQLQEIVNSQEEYWTNDKLEKAIVEKGLDISKGIIVSEGMTNENPKELPVKKWHFAGQGTIDNDYKYHGSFEILQVENKIDRNDTIYIDVKTNEIQSITASAPEGTQKIINIGWDNNGHVYKMPSTILEVPNYISSKINSMKEMFSNASVFNGDISNWDVSNVTDMNKTFHRAKAFNGDISNWNTSKVTTMEDMFWEAWVFNQDITRWNTTNVTNMRSVFQEAWAFNQNLKTNGDSWNTSKVDRMDIMFDGAKAFNGDISNWNTSNVTNMERMFKNASEFNQNLKSWDVKKVKNHKNFDTGAKKWEVDNKPNF</sequence>
<dbReference type="AlphaFoldDB" id="A0A2S0NJX0"/>
<evidence type="ECO:0000313" key="3">
    <source>
        <dbReference type="Proteomes" id="UP000239250"/>
    </source>
</evidence>
<proteinExistence type="predicted"/>
<feature type="chain" id="PRO_5015602972" description="BspA family leucine-rich repeat surface protein" evidence="1">
    <location>
        <begin position="24"/>
        <end position="443"/>
    </location>
</feature>
<organism evidence="2 3">
    <name type="scientific">Williamsoniiplasma luminosum</name>
    <dbReference type="NCBI Taxonomy" id="214888"/>
    <lineage>
        <taxon>Bacteria</taxon>
        <taxon>Bacillati</taxon>
        <taxon>Mycoplasmatota</taxon>
        <taxon>Mollicutes</taxon>
        <taxon>Entomoplasmatales</taxon>
        <taxon>Williamsoniiplasma</taxon>
    </lineage>
</organism>
<dbReference type="InterPro" id="IPR011889">
    <property type="entry name" value="Liste_lipo_26"/>
</dbReference>
<name>A0A2S0NJX0_9MOLU</name>
<keyword evidence="1" id="KW-0732">Signal</keyword>
<evidence type="ECO:0000256" key="1">
    <source>
        <dbReference type="SAM" id="SignalP"/>
    </source>
</evidence>
<protein>
    <recommendedName>
        <fullName evidence="4">BspA family leucine-rich repeat surface protein</fullName>
    </recommendedName>
</protein>
<dbReference type="InterPro" id="IPR005046">
    <property type="entry name" value="DUF285"/>
</dbReference>
<gene>
    <name evidence="2" type="ORF">C5T88_01825</name>
</gene>